<dbReference type="EMBL" id="RQTK01000648">
    <property type="protein sequence ID" value="RUS76639.1"/>
    <property type="molecule type" value="Genomic_DNA"/>
</dbReference>
<dbReference type="Proteomes" id="UP000271974">
    <property type="component" value="Unassembled WGS sequence"/>
</dbReference>
<proteinExistence type="predicted"/>
<feature type="compositionally biased region" description="Basic residues" evidence="1">
    <location>
        <begin position="8"/>
        <end position="19"/>
    </location>
</feature>
<evidence type="ECO:0008006" key="4">
    <source>
        <dbReference type="Google" id="ProtNLM"/>
    </source>
</evidence>
<evidence type="ECO:0000313" key="3">
    <source>
        <dbReference type="Proteomes" id="UP000271974"/>
    </source>
</evidence>
<reference evidence="2 3" key="1">
    <citation type="submission" date="2019-01" db="EMBL/GenBank/DDBJ databases">
        <title>A draft genome assembly of the solar-powered sea slug Elysia chlorotica.</title>
        <authorList>
            <person name="Cai H."/>
            <person name="Li Q."/>
            <person name="Fang X."/>
            <person name="Li J."/>
            <person name="Curtis N.E."/>
            <person name="Altenburger A."/>
            <person name="Shibata T."/>
            <person name="Feng M."/>
            <person name="Maeda T."/>
            <person name="Schwartz J.A."/>
            <person name="Shigenobu S."/>
            <person name="Lundholm N."/>
            <person name="Nishiyama T."/>
            <person name="Yang H."/>
            <person name="Hasebe M."/>
            <person name="Li S."/>
            <person name="Pierce S.K."/>
            <person name="Wang J."/>
        </authorList>
    </citation>
    <scope>NUCLEOTIDE SEQUENCE [LARGE SCALE GENOMIC DNA]</scope>
    <source>
        <strain evidence="2">EC2010</strain>
        <tissue evidence="2">Whole organism of an adult</tissue>
    </source>
</reference>
<dbReference type="AlphaFoldDB" id="A0A433T4W7"/>
<dbReference type="OrthoDB" id="10289242at2759"/>
<accession>A0A433T4W7</accession>
<keyword evidence="3" id="KW-1185">Reference proteome</keyword>
<comment type="caution">
    <text evidence="2">The sequence shown here is derived from an EMBL/GenBank/DDBJ whole genome shotgun (WGS) entry which is preliminary data.</text>
</comment>
<evidence type="ECO:0000256" key="1">
    <source>
        <dbReference type="SAM" id="MobiDB-lite"/>
    </source>
</evidence>
<feature type="region of interest" description="Disordered" evidence="1">
    <location>
        <begin position="396"/>
        <end position="415"/>
    </location>
</feature>
<name>A0A433T4W7_ELYCH</name>
<gene>
    <name evidence="2" type="ORF">EGW08_015615</name>
</gene>
<evidence type="ECO:0000313" key="2">
    <source>
        <dbReference type="EMBL" id="RUS76639.1"/>
    </source>
</evidence>
<organism evidence="2 3">
    <name type="scientific">Elysia chlorotica</name>
    <name type="common">Eastern emerald elysia</name>
    <name type="synonym">Sea slug</name>
    <dbReference type="NCBI Taxonomy" id="188477"/>
    <lineage>
        <taxon>Eukaryota</taxon>
        <taxon>Metazoa</taxon>
        <taxon>Spiralia</taxon>
        <taxon>Lophotrochozoa</taxon>
        <taxon>Mollusca</taxon>
        <taxon>Gastropoda</taxon>
        <taxon>Heterobranchia</taxon>
        <taxon>Euthyneura</taxon>
        <taxon>Panpulmonata</taxon>
        <taxon>Sacoglossa</taxon>
        <taxon>Placobranchoidea</taxon>
        <taxon>Plakobranchidae</taxon>
        <taxon>Elysia</taxon>
    </lineage>
</organism>
<feature type="region of interest" description="Disordered" evidence="1">
    <location>
        <begin position="53"/>
        <end position="74"/>
    </location>
</feature>
<protein>
    <recommendedName>
        <fullName evidence="4">BZIP domain-containing protein</fullName>
    </recommendedName>
</protein>
<sequence>MTQELKSQRHKMIPGKGPKKKEMPCNQITPQTAMDRAKWRSLFSVASCTSRPNIINSGPKGTEEKRKKNREYARTSRMKKANQVSQLKEENIQQEAIIEIYKKVLSIYHYRLHGTSITWSEHHLKWYPTHATRNSPPIDVKCYLPEHDEDFLTKVGNSILGNMLQAKTEPIATHQVGPVISATESHGNKNCISASCSTYVTKGNENLLKSDINPIESPASSCSNLVVPPKPHIDQFLTSDTVMKKTDSTNSAEYPLVQINVEEVKRETLDYEVSPQLSEKSDAVYIQPLNNENLLQLISGTSQNQAAATGQPCNIIYVVTQPKNLKRTLDEPLTFSVDKTEVVAGQIGMNGPKMMRVADGNPVPNLNISPSVIPDGSQSNNKTAFLNSAQCATSIQEVESKKETQSDPSVTRHPVEIPNESSNILLQRSMPENKSQENTNPLMSFPARNIPTQLPVPNSRILSSATFIQPSDTIPCVSAPSRNISLIDKIKPQLSNGYICDKNQGAPGPMSSPCTFKEHKTIPSTFPGPINNISYNISHESQCFMQVQSHQAENKFDDISSPSKELHSQLRNKSTSAVTSTASTANPVELVQENGNISFMIVNSEGKASRPNLLPVTSYSGQGDVTFASQSTVASQSSHVGMSVSAPPVSSVPEINPLETISKGHVLPASNAVLASPDGSQYFSQIFSINTNSTSGLSSLSSYITENDHVDVESLKATFPDQT</sequence>
<feature type="compositionally biased region" description="Basic and acidic residues" evidence="1">
    <location>
        <begin position="61"/>
        <end position="74"/>
    </location>
</feature>
<feature type="region of interest" description="Disordered" evidence="1">
    <location>
        <begin position="1"/>
        <end position="25"/>
    </location>
</feature>